<comment type="subunit">
    <text evidence="12">DNA polymerase III contains a core (composed of alpha, epsilon and theta chains) that associates with a tau subunit. This core dimerizes to form the POLIII' complex. PolIII' associates with the gamma complex (composed of gamma, delta, delta', psi and chi chains) and with the beta chain to form the complete DNA polymerase III complex.</text>
</comment>
<organism evidence="15">
    <name type="scientific">Oscillatoriales cyanobacterium SpSt-418</name>
    <dbReference type="NCBI Taxonomy" id="2282169"/>
    <lineage>
        <taxon>Bacteria</taxon>
        <taxon>Bacillati</taxon>
        <taxon>Cyanobacteriota</taxon>
        <taxon>Cyanophyceae</taxon>
        <taxon>Oscillatoriophycideae</taxon>
        <taxon>Oscillatoriales</taxon>
    </lineage>
</organism>
<reference evidence="15" key="1">
    <citation type="journal article" date="2020" name="mSystems">
        <title>Genome- and Community-Level Interaction Insights into Carbon Utilization and Element Cycling Functions of Hydrothermarchaeota in Hydrothermal Sediment.</title>
        <authorList>
            <person name="Zhou Z."/>
            <person name="Liu Y."/>
            <person name="Xu W."/>
            <person name="Pan J."/>
            <person name="Luo Z.H."/>
            <person name="Li M."/>
        </authorList>
    </citation>
    <scope>NUCLEOTIDE SEQUENCE [LARGE SCALE GENOMIC DNA]</scope>
    <source>
        <strain evidence="15">SpSt-418</strain>
    </source>
</reference>
<keyword evidence="5" id="KW-0479">Metal-binding</keyword>
<dbReference type="Gene3D" id="3.40.50.300">
    <property type="entry name" value="P-loop containing nucleotide triphosphate hydrolases"/>
    <property type="match status" value="1"/>
</dbReference>
<dbReference type="EMBL" id="DSRU01000341">
    <property type="protein sequence ID" value="HFN00757.1"/>
    <property type="molecule type" value="Genomic_DNA"/>
</dbReference>
<gene>
    <name evidence="12" type="primary">dnaX</name>
    <name evidence="15" type="ORF">ENR64_23980</name>
</gene>
<comment type="function">
    <text evidence="12">DNA polymerase III is a complex, multichain enzyme responsible for most of the replicative synthesis in bacteria. This DNA polymerase also exhibits 3' to 5' exonuclease activity.</text>
</comment>
<comment type="caution">
    <text evidence="15">The sequence shown here is derived from an EMBL/GenBank/DDBJ whole genome shotgun (WGS) entry which is preliminary data.</text>
</comment>
<keyword evidence="2 12" id="KW-0808">Transferase</keyword>
<dbReference type="InterPro" id="IPR027417">
    <property type="entry name" value="P-loop_NTPase"/>
</dbReference>
<dbReference type="InterPro" id="IPR003593">
    <property type="entry name" value="AAA+_ATPase"/>
</dbReference>
<dbReference type="NCBIfam" id="NF004046">
    <property type="entry name" value="PRK05563.1"/>
    <property type="match status" value="1"/>
</dbReference>
<evidence type="ECO:0000256" key="7">
    <source>
        <dbReference type="ARBA" id="ARBA00022833"/>
    </source>
</evidence>
<evidence type="ECO:0000256" key="13">
    <source>
        <dbReference type="SAM" id="MobiDB-lite"/>
    </source>
</evidence>
<comment type="similarity">
    <text evidence="1 12">Belongs to the DnaX/STICHEL family.</text>
</comment>
<feature type="region of interest" description="Disordered" evidence="13">
    <location>
        <begin position="532"/>
        <end position="609"/>
    </location>
</feature>
<dbReference type="FunFam" id="1.10.8.60:FF:000013">
    <property type="entry name" value="DNA polymerase III subunit gamma/tau"/>
    <property type="match status" value="1"/>
</dbReference>
<dbReference type="Gene3D" id="1.20.272.10">
    <property type="match status" value="1"/>
</dbReference>
<dbReference type="Pfam" id="PF13177">
    <property type="entry name" value="DNA_pol3_delta2"/>
    <property type="match status" value="1"/>
</dbReference>
<dbReference type="Pfam" id="PF22608">
    <property type="entry name" value="DNAX_ATPase_lid"/>
    <property type="match status" value="1"/>
</dbReference>
<dbReference type="Pfam" id="PF23007">
    <property type="entry name" value="DnaA_N-like_STI"/>
    <property type="match status" value="1"/>
</dbReference>
<dbReference type="GO" id="GO:0005524">
    <property type="term" value="F:ATP binding"/>
    <property type="evidence" value="ECO:0007669"/>
    <property type="project" value="UniProtKB-KW"/>
</dbReference>
<dbReference type="EC" id="2.7.7.7" evidence="12"/>
<feature type="compositionally biased region" description="Pro residues" evidence="13">
    <location>
        <begin position="580"/>
        <end position="592"/>
    </location>
</feature>
<dbReference type="AlphaFoldDB" id="A0A7C3PLB3"/>
<dbReference type="GO" id="GO:0003887">
    <property type="term" value="F:DNA-directed DNA polymerase activity"/>
    <property type="evidence" value="ECO:0007669"/>
    <property type="project" value="UniProtKB-KW"/>
</dbReference>
<sequence length="663" mass="71216">MTYIPLHHKYRPQTFAELVGQEAIAQTLSNALQQQRIAPAYLFTGARGTGKTSSARILAKSLNCLAADQPTAKPCGVCDVCRAITTGSALDVIEIDAASNTGVDNIRELIERAQFAPVQCRYKVYAIDECHMLSTAAFNALLKTLEEPPDRVVFVLATTDPQRVLPTIISRCQRFDFRRIPLDAMVQHLRHIADKEAIAITDEAITLIGQLSQGGLRDAESLLDQLSLLEGEITIDRVWHLVGAVPEQDLLQLLGAIAQDQPETLLDSVRRLMDRGREPMVVLQNLASFYRDLLIAKTAPARGDLVALTPPTWQALCQFAEGLSPTAILAGQQHLRSCETQLKHTTQPRLWLEVALMGLLPSALVAHPVTTTNSAVAAPATVSKPAPIPAAVSKPAPVAAPPVVQKSAPVSAQGSAPPEPIEVEEEATTPAAIAPTEESAAPLVEPPAPSDDLETIWHQVIQAIQPFSTQVMVRQQCHLLGFDGKTAQIGVNSQPLYRMAQSKLPNVETAFQQIFEAPIRISLEVIAGNVKPAPAEPPTARQVASTPTKPVKPTPSPERSPQPRPSSEPPQSPMVDAGAPSPPVGNIPPELLPPQNFATPPENSWQEDEVTSAAKLLADFFAGKVVDLDSDTKATSPSTGAGLEEVVEEASTQSEEDDDDIPF</sequence>
<accession>A0A7C3PLB3</accession>
<protein>
    <recommendedName>
        <fullName evidence="12">DNA polymerase III subunit gamma/tau</fullName>
        <ecNumber evidence="12">2.7.7.7</ecNumber>
    </recommendedName>
</protein>
<dbReference type="SUPFAM" id="SSF48019">
    <property type="entry name" value="post-AAA+ oligomerization domain-like"/>
    <property type="match status" value="1"/>
</dbReference>
<evidence type="ECO:0000313" key="15">
    <source>
        <dbReference type="EMBL" id="HFN00757.1"/>
    </source>
</evidence>
<dbReference type="InterPro" id="IPR045085">
    <property type="entry name" value="HLD_clamp_pol_III_gamma_tau"/>
</dbReference>
<keyword evidence="7" id="KW-0862">Zinc</keyword>
<dbReference type="SMART" id="SM00382">
    <property type="entry name" value="AAA"/>
    <property type="match status" value="1"/>
</dbReference>
<dbReference type="NCBIfam" id="TIGR02397">
    <property type="entry name" value="dnaX_nterm"/>
    <property type="match status" value="1"/>
</dbReference>
<evidence type="ECO:0000256" key="8">
    <source>
        <dbReference type="ARBA" id="ARBA00022840"/>
    </source>
</evidence>
<feature type="compositionally biased region" description="Acidic residues" evidence="13">
    <location>
        <begin position="654"/>
        <end position="663"/>
    </location>
</feature>
<evidence type="ECO:0000256" key="3">
    <source>
        <dbReference type="ARBA" id="ARBA00022695"/>
    </source>
</evidence>
<comment type="catalytic activity">
    <reaction evidence="11 12">
        <text>DNA(n) + a 2'-deoxyribonucleoside 5'-triphosphate = DNA(n+1) + diphosphate</text>
        <dbReference type="Rhea" id="RHEA:22508"/>
        <dbReference type="Rhea" id="RHEA-COMP:17339"/>
        <dbReference type="Rhea" id="RHEA-COMP:17340"/>
        <dbReference type="ChEBI" id="CHEBI:33019"/>
        <dbReference type="ChEBI" id="CHEBI:61560"/>
        <dbReference type="ChEBI" id="CHEBI:173112"/>
        <dbReference type="EC" id="2.7.7.7"/>
    </reaction>
</comment>
<feature type="compositionally biased region" description="Pro residues" evidence="13">
    <location>
        <begin position="550"/>
        <end position="572"/>
    </location>
</feature>
<evidence type="ECO:0000256" key="1">
    <source>
        <dbReference type="ARBA" id="ARBA00006360"/>
    </source>
</evidence>
<dbReference type="PANTHER" id="PTHR11669">
    <property type="entry name" value="REPLICATION FACTOR C / DNA POLYMERASE III GAMMA-TAU SUBUNIT"/>
    <property type="match status" value="1"/>
</dbReference>
<feature type="region of interest" description="Disordered" evidence="13">
    <location>
        <begin position="626"/>
        <end position="663"/>
    </location>
</feature>
<keyword evidence="8 12" id="KW-0067">ATP-binding</keyword>
<name>A0A7C3PLB3_9CYAN</name>
<dbReference type="CDD" id="cd00009">
    <property type="entry name" value="AAA"/>
    <property type="match status" value="1"/>
</dbReference>
<dbReference type="SUPFAM" id="SSF52540">
    <property type="entry name" value="P-loop containing nucleoside triphosphate hydrolases"/>
    <property type="match status" value="1"/>
</dbReference>
<dbReference type="InterPro" id="IPR022754">
    <property type="entry name" value="DNA_pol_III_gamma-3"/>
</dbReference>
<dbReference type="FunFam" id="3.40.50.300:FF:000014">
    <property type="entry name" value="DNA polymerase III subunit gamma/tau"/>
    <property type="match status" value="1"/>
</dbReference>
<evidence type="ECO:0000256" key="6">
    <source>
        <dbReference type="ARBA" id="ARBA00022741"/>
    </source>
</evidence>
<dbReference type="GO" id="GO:0006261">
    <property type="term" value="P:DNA-templated DNA replication"/>
    <property type="evidence" value="ECO:0007669"/>
    <property type="project" value="TreeGrafter"/>
</dbReference>
<dbReference type="GO" id="GO:0003677">
    <property type="term" value="F:DNA binding"/>
    <property type="evidence" value="ECO:0007669"/>
    <property type="project" value="InterPro"/>
</dbReference>
<dbReference type="CDD" id="cd18137">
    <property type="entry name" value="HLD_clamp_pol_III_gamma_tau"/>
    <property type="match status" value="1"/>
</dbReference>
<dbReference type="InterPro" id="IPR050238">
    <property type="entry name" value="DNA_Rep/Repair_Clamp_Loader"/>
</dbReference>
<evidence type="ECO:0000256" key="5">
    <source>
        <dbReference type="ARBA" id="ARBA00022723"/>
    </source>
</evidence>
<keyword evidence="6 12" id="KW-0547">Nucleotide-binding</keyword>
<evidence type="ECO:0000256" key="4">
    <source>
        <dbReference type="ARBA" id="ARBA00022705"/>
    </source>
</evidence>
<evidence type="ECO:0000256" key="10">
    <source>
        <dbReference type="ARBA" id="ARBA00023054"/>
    </source>
</evidence>
<dbReference type="GO" id="GO:0046872">
    <property type="term" value="F:metal ion binding"/>
    <property type="evidence" value="ECO:0007669"/>
    <property type="project" value="UniProtKB-KW"/>
</dbReference>
<feature type="region of interest" description="Disordered" evidence="13">
    <location>
        <begin position="409"/>
        <end position="428"/>
    </location>
</feature>
<evidence type="ECO:0000256" key="9">
    <source>
        <dbReference type="ARBA" id="ARBA00022932"/>
    </source>
</evidence>
<dbReference type="GO" id="GO:0009360">
    <property type="term" value="C:DNA polymerase III complex"/>
    <property type="evidence" value="ECO:0007669"/>
    <property type="project" value="InterPro"/>
</dbReference>
<evidence type="ECO:0000256" key="2">
    <source>
        <dbReference type="ARBA" id="ARBA00022679"/>
    </source>
</evidence>
<proteinExistence type="inferred from homology"/>
<keyword evidence="4 12" id="KW-0235">DNA replication</keyword>
<dbReference type="NCBIfam" id="NF011510">
    <property type="entry name" value="PRK14948.1"/>
    <property type="match status" value="1"/>
</dbReference>
<dbReference type="PANTHER" id="PTHR11669:SF0">
    <property type="entry name" value="PROTEIN STICHEL-LIKE 2"/>
    <property type="match status" value="1"/>
</dbReference>
<evidence type="ECO:0000259" key="14">
    <source>
        <dbReference type="SMART" id="SM00382"/>
    </source>
</evidence>
<keyword evidence="10" id="KW-0175">Coiled coil</keyword>
<evidence type="ECO:0000256" key="12">
    <source>
        <dbReference type="RuleBase" id="RU364063"/>
    </source>
</evidence>
<feature type="domain" description="AAA+ ATPase" evidence="14">
    <location>
        <begin position="37"/>
        <end position="181"/>
    </location>
</feature>
<keyword evidence="3 12" id="KW-0548">Nucleotidyltransferase</keyword>
<keyword evidence="9 12" id="KW-0239">DNA-directed DNA polymerase</keyword>
<evidence type="ECO:0000256" key="11">
    <source>
        <dbReference type="ARBA" id="ARBA00049244"/>
    </source>
</evidence>
<dbReference type="Gene3D" id="1.10.8.60">
    <property type="match status" value="1"/>
</dbReference>
<dbReference type="InterPro" id="IPR012763">
    <property type="entry name" value="DNA_pol_III_sug/sutau_N"/>
</dbReference>
<dbReference type="Pfam" id="PF12169">
    <property type="entry name" value="DNA_pol3_gamma3"/>
    <property type="match status" value="1"/>
</dbReference>
<dbReference type="InterPro" id="IPR008921">
    <property type="entry name" value="DNA_pol3_clamp-load_cplx_C"/>
</dbReference>
<dbReference type="InterPro" id="IPR054506">
    <property type="entry name" value="DnaA_N-like_STI"/>
</dbReference>